<evidence type="ECO:0000313" key="14">
    <source>
        <dbReference type="Proteomes" id="UP000027946"/>
    </source>
</evidence>
<name>A0A069RKB8_PEPLI</name>
<keyword evidence="12" id="KW-1003">Cell membrane</keyword>
<dbReference type="EMBL" id="JJMM01000002">
    <property type="protein sequence ID" value="KDR96570.1"/>
    <property type="molecule type" value="Genomic_DNA"/>
</dbReference>
<feature type="binding site" evidence="11">
    <location>
        <position position="296"/>
    </location>
    <ligand>
        <name>Mg(2+)</name>
        <dbReference type="ChEBI" id="CHEBI:18420"/>
    </ligand>
</feature>
<reference evidence="13 14" key="1">
    <citation type="submission" date="2014-03" db="EMBL/GenBank/DDBJ databases">
        <title>Genome sequence of Clostridium litorale W6, DSM 5388.</title>
        <authorList>
            <person name="Poehlein A."/>
            <person name="Jagirdar A."/>
            <person name="Khonsari B."/>
            <person name="Chibani C.M."/>
            <person name="Gutierrez Gutierrez D.A."/>
            <person name="Davydova E."/>
            <person name="Alghaithi H.S."/>
            <person name="Nair K.P."/>
            <person name="Dhamotharan K."/>
            <person name="Chandran L."/>
            <person name="G W."/>
            <person name="Daniel R."/>
        </authorList>
    </citation>
    <scope>NUCLEOTIDE SEQUENCE [LARGE SCALE GENOMIC DNA]</scope>
    <source>
        <strain evidence="13 14">W6</strain>
    </source>
</reference>
<dbReference type="EC" id="2.7.1.180" evidence="1 10"/>
<sequence length="348" mass="38320">MNIKKTVLVLILLIVNLFMLSGCENIPGAVNEKPESKTQFVLGTTVTVQIYGDHSDEIFQKVFQRLRDIENKMTINSDGSEVMSINENAGKEFVRVSDDTYIVIKKGVEFSNISDGKFDISIGPFVKLWNIGTESARIPSAYEIELKRPLVGYKNVEIDHLQKSIKLKKEGMMLDLGGIAKGYAADEIVSLLRENGIERAIVNIGGNIFAHGKKLDGSSWNIGIQNPFSKRGDYLGIVSISDKTVVTSGIYERFFEEEGIRYHHILDPGTGYPVDNELAGVSIVADKSIDADALSTAAFSSGVSEGLKLVEGYEGADAVFITKENKIYITSGIKDIFSLTDEQFEIVE</sequence>
<keyword evidence="5 10" id="KW-0479">Metal-binding</keyword>
<keyword evidence="14" id="KW-1185">Reference proteome</keyword>
<dbReference type="STRING" id="1121324.CLIT_2c01760"/>
<keyword evidence="12" id="KW-0472">Membrane</keyword>
<dbReference type="GO" id="GO:0016740">
    <property type="term" value="F:transferase activity"/>
    <property type="evidence" value="ECO:0007669"/>
    <property type="project" value="UniProtKB-UniRule"/>
</dbReference>
<protein>
    <recommendedName>
        <fullName evidence="2 10">FAD:protein FMN transferase</fullName>
        <ecNumber evidence="1 10">2.7.1.180</ecNumber>
    </recommendedName>
    <alternativeName>
        <fullName evidence="8 10">Flavin transferase</fullName>
    </alternativeName>
</protein>
<evidence type="ECO:0000256" key="8">
    <source>
        <dbReference type="ARBA" id="ARBA00031306"/>
    </source>
</evidence>
<comment type="function">
    <text evidence="12">Flavin transferase that catalyzes the transfer of the FMN moiety of FAD and its covalent binding to the hydroxyl group of a threonine residue in a target flavoprotein.</text>
</comment>
<keyword evidence="7 10" id="KW-0460">Magnesium</keyword>
<gene>
    <name evidence="13" type="primary">apbE</name>
    <name evidence="13" type="ORF">CLIT_2c01760</name>
</gene>
<dbReference type="eggNOG" id="COG1477">
    <property type="taxonomic scope" value="Bacteria"/>
</dbReference>
<dbReference type="Gene3D" id="3.10.520.10">
    <property type="entry name" value="ApbE-like domains"/>
    <property type="match status" value="1"/>
</dbReference>
<dbReference type="Proteomes" id="UP000027946">
    <property type="component" value="Unassembled WGS sequence"/>
</dbReference>
<comment type="catalytic activity">
    <reaction evidence="9 10 12">
        <text>L-threonyl-[protein] + FAD = FMN-L-threonyl-[protein] + AMP + H(+)</text>
        <dbReference type="Rhea" id="RHEA:36847"/>
        <dbReference type="Rhea" id="RHEA-COMP:11060"/>
        <dbReference type="Rhea" id="RHEA-COMP:11061"/>
        <dbReference type="ChEBI" id="CHEBI:15378"/>
        <dbReference type="ChEBI" id="CHEBI:30013"/>
        <dbReference type="ChEBI" id="CHEBI:57692"/>
        <dbReference type="ChEBI" id="CHEBI:74257"/>
        <dbReference type="ChEBI" id="CHEBI:456215"/>
        <dbReference type="EC" id="2.7.1.180"/>
    </reaction>
</comment>
<evidence type="ECO:0000313" key="13">
    <source>
        <dbReference type="EMBL" id="KDR96570.1"/>
    </source>
</evidence>
<comment type="cofactor">
    <cofactor evidence="11">
        <name>Mg(2+)</name>
        <dbReference type="ChEBI" id="CHEBI:18420"/>
    </cofactor>
    <cofactor evidence="11">
        <name>Mn(2+)</name>
        <dbReference type="ChEBI" id="CHEBI:29035"/>
    </cofactor>
    <text evidence="11">Magnesium. Can also use manganese.</text>
</comment>
<evidence type="ECO:0000256" key="11">
    <source>
        <dbReference type="PIRSR" id="PIRSR006268-2"/>
    </source>
</evidence>
<accession>A0A069RKB8</accession>
<dbReference type="PANTHER" id="PTHR30040">
    <property type="entry name" value="THIAMINE BIOSYNTHESIS LIPOPROTEIN APBE"/>
    <property type="match status" value="1"/>
</dbReference>
<organism evidence="13 14">
    <name type="scientific">Peptoclostridium litorale DSM 5388</name>
    <dbReference type="NCBI Taxonomy" id="1121324"/>
    <lineage>
        <taxon>Bacteria</taxon>
        <taxon>Bacillati</taxon>
        <taxon>Bacillota</taxon>
        <taxon>Clostridia</taxon>
        <taxon>Peptostreptococcales</taxon>
        <taxon>Peptoclostridiaceae</taxon>
        <taxon>Peptoclostridium</taxon>
    </lineage>
</organism>
<comment type="similarity">
    <text evidence="10 12">Belongs to the ApbE family.</text>
</comment>
<dbReference type="PROSITE" id="PS51257">
    <property type="entry name" value="PROKAR_LIPOPROTEIN"/>
    <property type="match status" value="1"/>
</dbReference>
<evidence type="ECO:0000256" key="9">
    <source>
        <dbReference type="ARBA" id="ARBA00048540"/>
    </source>
</evidence>
<evidence type="ECO:0000256" key="7">
    <source>
        <dbReference type="ARBA" id="ARBA00022842"/>
    </source>
</evidence>
<evidence type="ECO:0000256" key="10">
    <source>
        <dbReference type="PIRNR" id="PIRNR006268"/>
    </source>
</evidence>
<dbReference type="PANTHER" id="PTHR30040:SF2">
    <property type="entry name" value="FAD:PROTEIN FMN TRANSFERASE"/>
    <property type="match status" value="1"/>
</dbReference>
<evidence type="ECO:0000256" key="12">
    <source>
        <dbReference type="RuleBase" id="RU363002"/>
    </source>
</evidence>
<evidence type="ECO:0000256" key="4">
    <source>
        <dbReference type="ARBA" id="ARBA00022679"/>
    </source>
</evidence>
<keyword evidence="3 10" id="KW-0285">Flavoprotein</keyword>
<dbReference type="InterPro" id="IPR024932">
    <property type="entry name" value="ApbE"/>
</dbReference>
<proteinExistence type="inferred from homology"/>
<evidence type="ECO:0000256" key="3">
    <source>
        <dbReference type="ARBA" id="ARBA00022630"/>
    </source>
</evidence>
<dbReference type="AlphaFoldDB" id="A0A069RKB8"/>
<keyword evidence="4 10" id="KW-0808">Transferase</keyword>
<evidence type="ECO:0000256" key="6">
    <source>
        <dbReference type="ARBA" id="ARBA00022827"/>
    </source>
</evidence>
<comment type="subcellular location">
    <subcellularLocation>
        <location evidence="12">Cell inner membrane</location>
        <topology evidence="12">Lipid-anchor</topology>
        <orientation evidence="12">Periplasmic side</orientation>
    </subcellularLocation>
</comment>
<feature type="binding site" evidence="11">
    <location>
        <position position="178"/>
    </location>
    <ligand>
        <name>Mg(2+)</name>
        <dbReference type="ChEBI" id="CHEBI:18420"/>
    </ligand>
</feature>
<evidence type="ECO:0000256" key="1">
    <source>
        <dbReference type="ARBA" id="ARBA00011955"/>
    </source>
</evidence>
<dbReference type="RefSeq" id="WP_038261070.1">
    <property type="nucleotide sequence ID" value="NZ_FSRH01000001.1"/>
</dbReference>
<keyword evidence="12 13" id="KW-0449">Lipoprotein</keyword>
<dbReference type="PIRSF" id="PIRSF006268">
    <property type="entry name" value="ApbE"/>
    <property type="match status" value="1"/>
</dbReference>
<evidence type="ECO:0000256" key="5">
    <source>
        <dbReference type="ARBA" id="ARBA00022723"/>
    </source>
</evidence>
<comment type="caution">
    <text evidence="13">The sequence shown here is derived from an EMBL/GenBank/DDBJ whole genome shotgun (WGS) entry which is preliminary data.</text>
</comment>
<dbReference type="GO" id="GO:0046872">
    <property type="term" value="F:metal ion binding"/>
    <property type="evidence" value="ECO:0007669"/>
    <property type="project" value="UniProtKB-UniRule"/>
</dbReference>
<dbReference type="InterPro" id="IPR003374">
    <property type="entry name" value="ApbE-like_sf"/>
</dbReference>
<dbReference type="SUPFAM" id="SSF143631">
    <property type="entry name" value="ApbE-like"/>
    <property type="match status" value="1"/>
</dbReference>
<evidence type="ECO:0000256" key="2">
    <source>
        <dbReference type="ARBA" id="ARBA00016337"/>
    </source>
</evidence>
<dbReference type="Pfam" id="PF02424">
    <property type="entry name" value="ApbE"/>
    <property type="match status" value="1"/>
</dbReference>
<keyword evidence="12" id="KW-0997">Cell inner membrane</keyword>
<dbReference type="GO" id="GO:0005886">
    <property type="term" value="C:plasma membrane"/>
    <property type="evidence" value="ECO:0007669"/>
    <property type="project" value="UniProtKB-SubCell"/>
</dbReference>
<keyword evidence="6 10" id="KW-0274">FAD</keyword>
<feature type="binding site" evidence="11">
    <location>
        <position position="292"/>
    </location>
    <ligand>
        <name>Mg(2+)</name>
        <dbReference type="ChEBI" id="CHEBI:18420"/>
    </ligand>
</feature>